<accession>A0A833YU24</accession>
<reference evidence="3 4" key="1">
    <citation type="journal article" date="2020" name="Nature">
        <title>Six reference-quality genomes reveal evolution of bat adaptations.</title>
        <authorList>
            <person name="Jebb D."/>
            <person name="Huang Z."/>
            <person name="Pippel M."/>
            <person name="Hughes G.M."/>
            <person name="Lavrichenko K."/>
            <person name="Devanna P."/>
            <person name="Winkler S."/>
            <person name="Jermiin L.S."/>
            <person name="Skirmuntt E.C."/>
            <person name="Katzourakis A."/>
            <person name="Burkitt-Gray L."/>
            <person name="Ray D.A."/>
            <person name="Sullivan K.A.M."/>
            <person name="Roscito J.G."/>
            <person name="Kirilenko B.M."/>
            <person name="Davalos L.M."/>
            <person name="Corthals A.P."/>
            <person name="Power M.L."/>
            <person name="Jones G."/>
            <person name="Ransome R.D."/>
            <person name="Dechmann D.K.N."/>
            <person name="Locatelli A.G."/>
            <person name="Puechmaille S.J."/>
            <person name="Fedrigo O."/>
            <person name="Jarvis E.D."/>
            <person name="Hiller M."/>
            <person name="Vernes S.C."/>
            <person name="Myers E.W."/>
            <person name="Teeling E.C."/>
        </authorList>
    </citation>
    <scope>NUCLEOTIDE SEQUENCE [LARGE SCALE GENOMIC DNA]</scope>
    <source>
        <strain evidence="3">Bat1K_MPI-CBG_1</strain>
    </source>
</reference>
<dbReference type="GO" id="GO:0007095">
    <property type="term" value="P:mitotic G2 DNA damage checkpoint signaling"/>
    <property type="evidence" value="ECO:0007669"/>
    <property type="project" value="TreeGrafter"/>
</dbReference>
<comment type="caution">
    <text evidence="3">The sequence shown here is derived from an EMBL/GenBank/DDBJ whole genome shotgun (WGS) entry which is preliminary data.</text>
</comment>
<dbReference type="Proteomes" id="UP000664940">
    <property type="component" value="Unassembled WGS sequence"/>
</dbReference>
<dbReference type="GO" id="GO:0005634">
    <property type="term" value="C:nucleus"/>
    <property type="evidence" value="ECO:0007669"/>
    <property type="project" value="TreeGrafter"/>
</dbReference>
<feature type="compositionally biased region" description="Polar residues" evidence="1">
    <location>
        <begin position="230"/>
        <end position="240"/>
    </location>
</feature>
<evidence type="ECO:0000259" key="2">
    <source>
        <dbReference type="Pfam" id="PF15749"/>
    </source>
</evidence>
<dbReference type="PANTHER" id="PTHR15863">
    <property type="entry name" value="MRN COMPLEX-INTERACTING PROTEIN"/>
    <property type="match status" value="1"/>
</dbReference>
<sequence>MEPSPQARVLRCCCCRVFQAYQVKKSLKWTCKVCGEQQSFLRAYGEGSGADCRRHVQKLNLLQARLSETPLRSPEVPVHAGRERNAGPGLAELLNAQVSQQQEEPQPSRNRWQKYLERGSGELGLQGAVGFSSWSSSSVGKLNAPSGTRLPRTRVTPAWPGKSEGAVTRPGTLGRALGLGGHQCATQQVRAMPSQWVRFFPPPGNSAQVDTEPSTLLQRGPVPAGAAQAEQGTPQDSNHKTTGALQLPWATHTPCGPRRPFEVIPEQLWGTGPQAEGGPLVRGAPESRLVRLQDLFNTGEDFDDVL</sequence>
<proteinExistence type="predicted"/>
<protein>
    <submittedName>
        <fullName evidence="3">MRN complex interacting protein</fullName>
    </submittedName>
</protein>
<dbReference type="InterPro" id="IPR049472">
    <property type="entry name" value="MRNIP_N"/>
</dbReference>
<dbReference type="Pfam" id="PF15749">
    <property type="entry name" value="MRNIP"/>
    <property type="match status" value="1"/>
</dbReference>
<name>A0A833YU24_9CHIR</name>
<feature type="domain" description="MRN complex-interacting protein N-terminal" evidence="2">
    <location>
        <begin position="9"/>
        <end position="115"/>
    </location>
</feature>
<evidence type="ECO:0000313" key="4">
    <source>
        <dbReference type="Proteomes" id="UP000664940"/>
    </source>
</evidence>
<dbReference type="InterPro" id="IPR032739">
    <property type="entry name" value="MRNIP"/>
</dbReference>
<feature type="region of interest" description="Disordered" evidence="1">
    <location>
        <begin position="140"/>
        <end position="169"/>
    </location>
</feature>
<dbReference type="AlphaFoldDB" id="A0A833YU24"/>
<dbReference type="GO" id="GO:0003682">
    <property type="term" value="F:chromatin binding"/>
    <property type="evidence" value="ECO:0007669"/>
    <property type="project" value="TreeGrafter"/>
</dbReference>
<organism evidence="3 4">
    <name type="scientific">Phyllostomus discolor</name>
    <name type="common">pale spear-nosed bat</name>
    <dbReference type="NCBI Taxonomy" id="89673"/>
    <lineage>
        <taxon>Eukaryota</taxon>
        <taxon>Metazoa</taxon>
        <taxon>Chordata</taxon>
        <taxon>Craniata</taxon>
        <taxon>Vertebrata</taxon>
        <taxon>Euteleostomi</taxon>
        <taxon>Mammalia</taxon>
        <taxon>Eutheria</taxon>
        <taxon>Laurasiatheria</taxon>
        <taxon>Chiroptera</taxon>
        <taxon>Yangochiroptera</taxon>
        <taxon>Phyllostomidae</taxon>
        <taxon>Phyllostominae</taxon>
        <taxon>Phyllostomus</taxon>
    </lineage>
</organism>
<evidence type="ECO:0000313" key="3">
    <source>
        <dbReference type="EMBL" id="KAF6082140.1"/>
    </source>
</evidence>
<feature type="compositionally biased region" description="Polar residues" evidence="1">
    <location>
        <begin position="205"/>
        <end position="217"/>
    </location>
</feature>
<gene>
    <name evidence="3" type="ORF">HJG60_013185</name>
</gene>
<feature type="region of interest" description="Disordered" evidence="1">
    <location>
        <begin position="203"/>
        <end position="240"/>
    </location>
</feature>
<dbReference type="PANTHER" id="PTHR15863:SF2">
    <property type="entry name" value="MRN COMPLEX-INTERACTING PROTEIN"/>
    <property type="match status" value="1"/>
</dbReference>
<dbReference type="EMBL" id="JABVXQ010000013">
    <property type="protein sequence ID" value="KAF6082140.1"/>
    <property type="molecule type" value="Genomic_DNA"/>
</dbReference>
<evidence type="ECO:0000256" key="1">
    <source>
        <dbReference type="SAM" id="MobiDB-lite"/>
    </source>
</evidence>